<dbReference type="STRING" id="1227490.C479_11560"/>
<evidence type="ECO:0000259" key="2">
    <source>
        <dbReference type="Pfam" id="PF13458"/>
    </source>
</evidence>
<feature type="domain" description="Leucine-binding protein" evidence="2">
    <location>
        <begin position="1"/>
        <end position="310"/>
    </location>
</feature>
<accession>M0BG75</accession>
<reference evidence="3 4" key="1">
    <citation type="journal article" date="2014" name="PLoS Genet.">
        <title>Phylogenetically driven sequencing of extremely halophilic archaea reveals strategies for static and dynamic osmo-response.</title>
        <authorList>
            <person name="Becker E.A."/>
            <person name="Seitzer P.M."/>
            <person name="Tritt A."/>
            <person name="Larsen D."/>
            <person name="Krusor M."/>
            <person name="Yao A.I."/>
            <person name="Wu D."/>
            <person name="Madern D."/>
            <person name="Eisen J.A."/>
            <person name="Darling A.E."/>
            <person name="Facciotti M.T."/>
        </authorList>
    </citation>
    <scope>NUCLEOTIDE SEQUENCE [LARGE SCALE GENOMIC DNA]</scope>
    <source>
        <strain evidence="3 4">JCM 14624</strain>
    </source>
</reference>
<gene>
    <name evidence="3" type="ORF">C479_11560</name>
</gene>
<organism evidence="3 4">
    <name type="scientific">Halovivax asiaticus JCM 14624</name>
    <dbReference type="NCBI Taxonomy" id="1227490"/>
    <lineage>
        <taxon>Archaea</taxon>
        <taxon>Methanobacteriati</taxon>
        <taxon>Methanobacteriota</taxon>
        <taxon>Stenosarchaea group</taxon>
        <taxon>Halobacteria</taxon>
        <taxon>Halobacteriales</taxon>
        <taxon>Natrialbaceae</taxon>
        <taxon>Halovivax</taxon>
    </lineage>
</organism>
<evidence type="ECO:0000256" key="1">
    <source>
        <dbReference type="ARBA" id="ARBA00022729"/>
    </source>
</evidence>
<evidence type="ECO:0000313" key="3">
    <source>
        <dbReference type="EMBL" id="ELZ09452.1"/>
    </source>
</evidence>
<sequence length="373" mass="39389">MLHSLTGDLSHVGEPIRNAGELPITQLEAADVDLEFDVGRADAETSPSVGVREALRLVQEGYPAINGALSSDVTLQATQQVLIPYRTVSCSPASTSPTISTLNDGGMVYRTAVSDTFQATVLADRAAAEGHSSAATCYVNNDYGYQLSRAFERAFVRENGGTVTAQVPFQQAPEDGSISYADQLSAALADDPDVIVLIGYANSGAQLLRDLHDSEADPAVLVTDGMQDESLPGRVGESIDHVRGTAPLSAGPGKDFFDRTYESEYDGPPDSTPFNAHSYDATAVLLLANAYAGENVGETIMASIPAVTDETGERIGPSDLARGIELAAQGDPVEYVGASSGVRFDENGDVVAANFSYWTYEGNSITQLDTVEY</sequence>
<dbReference type="Proteomes" id="UP000011560">
    <property type="component" value="Unassembled WGS sequence"/>
</dbReference>
<evidence type="ECO:0000313" key="4">
    <source>
        <dbReference type="Proteomes" id="UP000011560"/>
    </source>
</evidence>
<keyword evidence="4" id="KW-1185">Reference proteome</keyword>
<dbReference type="PANTHER" id="PTHR30483:SF6">
    <property type="entry name" value="PERIPLASMIC BINDING PROTEIN OF ABC TRANSPORTER FOR NATURAL AMINO ACIDS"/>
    <property type="match status" value="1"/>
</dbReference>
<dbReference type="InterPro" id="IPR028082">
    <property type="entry name" value="Peripla_BP_I"/>
</dbReference>
<dbReference type="Gene3D" id="3.40.50.2300">
    <property type="match status" value="2"/>
</dbReference>
<dbReference type="EMBL" id="AOIQ01000017">
    <property type="protein sequence ID" value="ELZ09452.1"/>
    <property type="molecule type" value="Genomic_DNA"/>
</dbReference>
<keyword evidence="1" id="KW-0732">Signal</keyword>
<dbReference type="SUPFAM" id="SSF53822">
    <property type="entry name" value="Periplasmic binding protein-like I"/>
    <property type="match status" value="1"/>
</dbReference>
<comment type="caution">
    <text evidence="3">The sequence shown here is derived from an EMBL/GenBank/DDBJ whole genome shotgun (WGS) entry which is preliminary data.</text>
</comment>
<dbReference type="InterPro" id="IPR028081">
    <property type="entry name" value="Leu-bd"/>
</dbReference>
<dbReference type="InterPro" id="IPR051010">
    <property type="entry name" value="BCAA_transport"/>
</dbReference>
<proteinExistence type="predicted"/>
<name>M0BG75_9EURY</name>
<dbReference type="AlphaFoldDB" id="M0BG75"/>
<dbReference type="PANTHER" id="PTHR30483">
    <property type="entry name" value="LEUCINE-SPECIFIC-BINDING PROTEIN"/>
    <property type="match status" value="1"/>
</dbReference>
<protein>
    <submittedName>
        <fullName evidence="3">Extracellular ligand-binding receptor</fullName>
    </submittedName>
</protein>
<keyword evidence="3" id="KW-0675">Receptor</keyword>
<dbReference type="Pfam" id="PF13458">
    <property type="entry name" value="Peripla_BP_6"/>
    <property type="match status" value="1"/>
</dbReference>
<dbReference type="CDD" id="cd06346">
    <property type="entry name" value="PBP1_ABC_ligand_binding-like"/>
    <property type="match status" value="1"/>
</dbReference>